<accession>A0A2A6BTG5</accession>
<dbReference type="InterPro" id="IPR013087">
    <property type="entry name" value="Znf_C2H2_type"/>
</dbReference>
<comment type="subcellular location">
    <subcellularLocation>
        <location evidence="1">Membrane</location>
        <topology evidence="1">Multi-pass membrane protein</topology>
    </subcellularLocation>
</comment>
<dbReference type="InterPro" id="IPR036236">
    <property type="entry name" value="Znf_C2H2_sf"/>
</dbReference>
<keyword evidence="5 8" id="KW-0472">Membrane</keyword>
<name>A0A2A6BTG5_PRIPA</name>
<sequence length="1180" mass="131627">MDLYPDARMLNTLNTCMNWGNIINNDALCEDAAVEAAKLLDSTTFLSALDDESLDSMQQAPNENGYFDRSGERAAGGAEPSAKRARLDECVLFDLDESSRTQDELEKEYFELQPATVASTSQALVPPPSDDLFYGMDYMPSTSTASTAHPDLHSDQPQPPREEDQWVDFYYELDDPHEDLIEKVKAQSAATDEQIARTDAEFTAALIEKATIDQMLASAQQTRKRRYKEVGKKDTVVFVCFVCSRGFLTTDEMREHVQDAHLKAGAERDFKCRYCRRSFAKRQKLNQHEQKHEQPHANYACDKCPAFYNTKDSLERHYSDKHGCRMDGSMIEEKNLACDTCGKAFGVEKELQYHVYYCARKDEIAEIRAAKRAKDRLSAAGASPSVSPADRHSKIAKDKSCPVCGLVTASMQSRNRHIQRIHPERYPACLDEVHVFVPTPEHLAARPFSCATCHMVFSSRAALSTHERRVHGANPTKMFYCDKCGKGGSSSTASGLSSRATSVTPSLSQHTSPGIAPIWRGVPSNAPISMSDEPTPRAARSGPKSGKARNGMRAPKKEEEDDEEEMESEQTISSATAADDVIDEADAGTSLDEEIAADEARQKEQQQYESLDDFMASLSCRLLCFLTVFGASTALLCLAWMQAPESAGASAKPRHWPRTIDDLKGVAIFLGNYRDEHFAYTVFLFSFAYLFKQTFAIPGSFFMNLLAGALFGRWLGSALVCPLTMMGASACYCLSAKLARPLVERCFKVRIRQLRDTVHDNEHRLFYFLLCARFFPFTPHWLLNICSPFIDIRLGEFALSVLIGLAPYNILCVHAGGTLAQLTTMSDVIDVTVLLQLIAIAGIMAVTRSMSTKRKVTHDVESDDDTGTEVIVQDECYLTIQLLEFVAQRKFLWLTSDKRYKDASLRSNSYLEFDKKYNLKEGSSQVLWRKTLMTYRKYQKRKKENELSGSGACVPEDTFLYEAEMSFLLREDELNKGFRSSSAAAELDGDECIEIGAIDESASSFILHQGNNSTKNSGLRLKQGAPSLRKEPSTSTRMLLKSEGYTFDGKAISITAKPVKRKKKEDSLQTLIADQDKAIKEVIEKLSEADNGQFYHNNSSNFSPASYPPVYPHQQTQFPLIAPNVTSSVPSNVFNVSSSPVVHLSSTNSPRMGVWSKKRNRAQPTIAMGSNKSKWGLMTH</sequence>
<reference evidence="9" key="2">
    <citation type="submission" date="2022-06" db="UniProtKB">
        <authorList>
            <consortium name="EnsemblMetazoa"/>
        </authorList>
    </citation>
    <scope>IDENTIFICATION</scope>
    <source>
        <strain evidence="9">PS312</strain>
    </source>
</reference>
<dbReference type="Proteomes" id="UP000005239">
    <property type="component" value="Unassembled WGS sequence"/>
</dbReference>
<dbReference type="Gene3D" id="3.30.160.60">
    <property type="entry name" value="Classic Zinc Finger"/>
    <property type="match status" value="3"/>
</dbReference>
<dbReference type="PROSITE" id="PS00028">
    <property type="entry name" value="ZINC_FINGER_C2H2_1"/>
    <property type="match status" value="3"/>
</dbReference>
<dbReference type="Pfam" id="PF09335">
    <property type="entry name" value="VTT_dom"/>
    <property type="match status" value="1"/>
</dbReference>
<dbReference type="SUPFAM" id="SSF57667">
    <property type="entry name" value="beta-beta-alpha zinc fingers"/>
    <property type="match status" value="2"/>
</dbReference>
<feature type="compositionally biased region" description="Polar residues" evidence="7">
    <location>
        <begin position="503"/>
        <end position="512"/>
    </location>
</feature>
<feature type="transmembrane region" description="Helical" evidence="8">
    <location>
        <begin position="622"/>
        <end position="643"/>
    </location>
</feature>
<feature type="transmembrane region" description="Helical" evidence="8">
    <location>
        <begin position="714"/>
        <end position="735"/>
    </location>
</feature>
<feature type="transmembrane region" description="Helical" evidence="8">
    <location>
        <begin position="797"/>
        <end position="816"/>
    </location>
</feature>
<dbReference type="EnsemblMetazoa" id="PPA01654.1">
    <property type="protein sequence ID" value="PPA01654.1"/>
    <property type="gene ID" value="WBGene00091208"/>
</dbReference>
<evidence type="ECO:0000256" key="3">
    <source>
        <dbReference type="ARBA" id="ARBA00022729"/>
    </source>
</evidence>
<feature type="transmembrane region" description="Helical" evidence="8">
    <location>
        <begin position="765"/>
        <end position="785"/>
    </location>
</feature>
<evidence type="ECO:0000313" key="10">
    <source>
        <dbReference type="Proteomes" id="UP000005239"/>
    </source>
</evidence>
<feature type="region of interest" description="Disordered" evidence="7">
    <location>
        <begin position="491"/>
        <end position="581"/>
    </location>
</feature>
<feature type="region of interest" description="Disordered" evidence="7">
    <location>
        <begin position="1015"/>
        <end position="1035"/>
    </location>
</feature>
<feature type="region of interest" description="Disordered" evidence="7">
    <location>
        <begin position="57"/>
        <end position="81"/>
    </location>
</feature>
<dbReference type="InterPro" id="IPR045014">
    <property type="entry name" value="TM41A/B"/>
</dbReference>
<dbReference type="PANTHER" id="PTHR43220">
    <property type="match status" value="1"/>
</dbReference>
<dbReference type="AlphaFoldDB" id="A0A2A6BTG5"/>
<dbReference type="InterPro" id="IPR032816">
    <property type="entry name" value="VTT_dom"/>
</dbReference>
<dbReference type="InterPro" id="IPR006578">
    <property type="entry name" value="MADF-dom"/>
</dbReference>
<organism evidence="9 10">
    <name type="scientific">Pristionchus pacificus</name>
    <name type="common">Parasitic nematode worm</name>
    <dbReference type="NCBI Taxonomy" id="54126"/>
    <lineage>
        <taxon>Eukaryota</taxon>
        <taxon>Metazoa</taxon>
        <taxon>Ecdysozoa</taxon>
        <taxon>Nematoda</taxon>
        <taxon>Chromadorea</taxon>
        <taxon>Rhabditida</taxon>
        <taxon>Rhabditina</taxon>
        <taxon>Diplogasteromorpha</taxon>
        <taxon>Diplogasteroidea</taxon>
        <taxon>Neodiplogasteridae</taxon>
        <taxon>Pristionchus</taxon>
    </lineage>
</organism>
<feature type="compositionally biased region" description="Low complexity" evidence="7">
    <location>
        <begin position="491"/>
        <end position="502"/>
    </location>
</feature>
<keyword evidence="10" id="KW-1185">Reference proteome</keyword>
<feature type="compositionally biased region" description="Acidic residues" evidence="7">
    <location>
        <begin position="559"/>
        <end position="568"/>
    </location>
</feature>
<evidence type="ECO:0000256" key="2">
    <source>
        <dbReference type="ARBA" id="ARBA00022692"/>
    </source>
</evidence>
<dbReference type="PROSITE" id="PS51029">
    <property type="entry name" value="MADF"/>
    <property type="match status" value="1"/>
</dbReference>
<evidence type="ECO:0000256" key="5">
    <source>
        <dbReference type="ARBA" id="ARBA00023136"/>
    </source>
</evidence>
<keyword evidence="4 8" id="KW-1133">Transmembrane helix</keyword>
<gene>
    <name evidence="9" type="primary">WBGene00091208</name>
</gene>
<evidence type="ECO:0000256" key="1">
    <source>
        <dbReference type="ARBA" id="ARBA00004141"/>
    </source>
</evidence>
<evidence type="ECO:0000256" key="4">
    <source>
        <dbReference type="ARBA" id="ARBA00022989"/>
    </source>
</evidence>
<evidence type="ECO:0000256" key="6">
    <source>
        <dbReference type="ARBA" id="ARBA00025797"/>
    </source>
</evidence>
<protein>
    <submittedName>
        <fullName evidence="9">Myb/SANT-like transcription factor</fullName>
    </submittedName>
</protein>
<keyword evidence="3" id="KW-0732">Signal</keyword>
<comment type="similarity">
    <text evidence="6">Belongs to the TMEM41 family.</text>
</comment>
<reference evidence="10" key="1">
    <citation type="journal article" date="2008" name="Nat. Genet.">
        <title>The Pristionchus pacificus genome provides a unique perspective on nematode lifestyle and parasitism.</title>
        <authorList>
            <person name="Dieterich C."/>
            <person name="Clifton S.W."/>
            <person name="Schuster L.N."/>
            <person name="Chinwalla A."/>
            <person name="Delehaunty K."/>
            <person name="Dinkelacker I."/>
            <person name="Fulton L."/>
            <person name="Fulton R."/>
            <person name="Godfrey J."/>
            <person name="Minx P."/>
            <person name="Mitreva M."/>
            <person name="Roeseler W."/>
            <person name="Tian H."/>
            <person name="Witte H."/>
            <person name="Yang S.P."/>
            <person name="Wilson R.K."/>
            <person name="Sommer R.J."/>
        </authorList>
    </citation>
    <scope>NUCLEOTIDE SEQUENCE [LARGE SCALE GENOMIC DNA]</scope>
    <source>
        <strain evidence="10">PS312</strain>
    </source>
</reference>
<dbReference type="PANTHER" id="PTHR43220:SF21">
    <property type="entry name" value="TRANSMEMBRANE PROTEIN 41A"/>
    <property type="match status" value="1"/>
</dbReference>
<keyword evidence="2 8" id="KW-0812">Transmembrane</keyword>
<accession>A0A8R1Y5F4</accession>
<evidence type="ECO:0000256" key="7">
    <source>
        <dbReference type="SAM" id="MobiDB-lite"/>
    </source>
</evidence>
<dbReference type="SMART" id="SM00355">
    <property type="entry name" value="ZnF_C2H2"/>
    <property type="match status" value="6"/>
</dbReference>
<dbReference type="GO" id="GO:0016020">
    <property type="term" value="C:membrane"/>
    <property type="evidence" value="ECO:0007669"/>
    <property type="project" value="UniProtKB-SubCell"/>
</dbReference>
<evidence type="ECO:0000313" key="9">
    <source>
        <dbReference type="EnsemblMetazoa" id="PPA01654.1"/>
    </source>
</evidence>
<evidence type="ECO:0000256" key="8">
    <source>
        <dbReference type="SAM" id="Phobius"/>
    </source>
</evidence>
<feature type="transmembrane region" description="Helical" evidence="8">
    <location>
        <begin position="828"/>
        <end position="846"/>
    </location>
</feature>
<proteinExistence type="inferred from homology"/>
<feature type="transmembrane region" description="Helical" evidence="8">
    <location>
        <begin position="678"/>
        <end position="702"/>
    </location>
</feature>
<dbReference type="PROSITE" id="PS50157">
    <property type="entry name" value="ZINC_FINGER_C2H2_2"/>
    <property type="match status" value="3"/>
</dbReference>